<dbReference type="NCBIfam" id="NF007440">
    <property type="entry name" value="PRK09987.1"/>
    <property type="match status" value="1"/>
</dbReference>
<keyword evidence="6" id="KW-0560">Oxidoreductase</keyword>
<sequence>MKILLLGKNGQVGWELQRSLAALGEVIALDRQGADGLCGDLADLEGLTATIRKLAPDVIVNAAAYTAVDKAESEPDVAVLINGEAPGVLAREAAALGAWLIHYSTDYVFDGSGDSQWQENAPTGPLSVYGRSKLMGEQAIQASGAKALVLRTSWVYAAKGNNFAKTMLRLASERDSLNVVADQYGAPTGAELIADVTAHILHRVSGDQDSATLAGVYHLAAAGETSWHGFARFVLEHAERNGVQLKVSSDKIGAIPTEAYPLPAPRPHNSRLALGKLETTFQLKMPPWQQGAQRMLDEIQR</sequence>
<dbReference type="Proteomes" id="UP000273536">
    <property type="component" value="Unassembled WGS sequence"/>
</dbReference>
<reference evidence="12 13" key="3">
    <citation type="submission" date="2018-08" db="EMBL/GenBank/DDBJ databases">
        <title>Recombination of ecologically and evolutionarily significant loci maintains genetic cohesion in the Pseudomonas syringae species complex.</title>
        <authorList>
            <person name="Dillon M."/>
            <person name="Thakur S."/>
            <person name="Almeida R.N.D."/>
            <person name="Weir B.S."/>
            <person name="Guttman D.S."/>
        </authorList>
    </citation>
    <scope>NUCLEOTIDE SEQUENCE [LARGE SCALE GENOMIC DNA]</scope>
    <source>
        <strain evidence="10 12">ICMP 4182</strain>
        <strain evidence="9 13">ICMP 6372</strain>
    </source>
</reference>
<dbReference type="GO" id="GO:0019305">
    <property type="term" value="P:dTDP-rhamnose biosynthetic process"/>
    <property type="evidence" value="ECO:0007669"/>
    <property type="project" value="UniProtKB-UniPathway"/>
</dbReference>
<evidence type="ECO:0000313" key="12">
    <source>
        <dbReference type="Proteomes" id="UP000272471"/>
    </source>
</evidence>
<comment type="cofactor">
    <cofactor evidence="6">
        <name>Mg(2+)</name>
        <dbReference type="ChEBI" id="CHEBI:18420"/>
    </cofactor>
    <text evidence="6">Binds 1 Mg(2+) ion per monomer.</text>
</comment>
<keyword evidence="11" id="KW-1185">Reference proteome</keyword>
<dbReference type="GO" id="GO:0005829">
    <property type="term" value="C:cytosol"/>
    <property type="evidence" value="ECO:0007669"/>
    <property type="project" value="TreeGrafter"/>
</dbReference>
<comment type="pathway">
    <text evidence="1 6">Carbohydrate biosynthesis; dTDP-L-rhamnose biosynthesis.</text>
</comment>
<evidence type="ECO:0000313" key="11">
    <source>
        <dbReference type="Proteomes" id="UP000037836"/>
    </source>
</evidence>
<dbReference type="NCBIfam" id="TIGR01214">
    <property type="entry name" value="rmlD"/>
    <property type="match status" value="1"/>
</dbReference>
<evidence type="ECO:0000256" key="2">
    <source>
        <dbReference type="ARBA" id="ARBA00010944"/>
    </source>
</evidence>
<dbReference type="InterPro" id="IPR005913">
    <property type="entry name" value="dTDP_dehydrorham_reduct"/>
</dbReference>
<dbReference type="EMBL" id="RBPS01000087">
    <property type="protein sequence ID" value="RMO38985.1"/>
    <property type="molecule type" value="Genomic_DNA"/>
</dbReference>
<protein>
    <recommendedName>
        <fullName evidence="4 6">dTDP-4-dehydrorhamnose reductase</fullName>
        <ecNumber evidence="3 6">1.1.1.133</ecNumber>
    </recommendedName>
</protein>
<dbReference type="EMBL" id="RBQX01000183">
    <property type="protein sequence ID" value="RMQ15070.1"/>
    <property type="molecule type" value="Genomic_DNA"/>
</dbReference>
<dbReference type="GO" id="GO:0008831">
    <property type="term" value="F:dTDP-4-dehydrorhamnose reductase activity"/>
    <property type="evidence" value="ECO:0007669"/>
    <property type="project" value="UniProtKB-EC"/>
</dbReference>
<evidence type="ECO:0000259" key="7">
    <source>
        <dbReference type="Pfam" id="PF04321"/>
    </source>
</evidence>
<dbReference type="Proteomes" id="UP000272471">
    <property type="component" value="Unassembled WGS sequence"/>
</dbReference>
<dbReference type="InterPro" id="IPR029903">
    <property type="entry name" value="RmlD-like-bd"/>
</dbReference>
<dbReference type="Proteomes" id="UP000037836">
    <property type="component" value="Unassembled WGS sequence"/>
</dbReference>
<comment type="similarity">
    <text evidence="2 6">Belongs to the dTDP-4-dehydrorhamnose reductase family.</text>
</comment>
<comment type="caution">
    <text evidence="9">The sequence shown here is derived from an EMBL/GenBank/DDBJ whole genome shotgun (WGS) entry which is preliminary data.</text>
</comment>
<dbReference type="Gene3D" id="3.40.50.720">
    <property type="entry name" value="NAD(P)-binding Rossmann-like Domain"/>
    <property type="match status" value="1"/>
</dbReference>
<keyword evidence="6" id="KW-0521">NADP</keyword>
<dbReference type="SUPFAM" id="SSF51735">
    <property type="entry name" value="NAD(P)-binding Rossmann-fold domains"/>
    <property type="match status" value="1"/>
</dbReference>
<evidence type="ECO:0000313" key="10">
    <source>
        <dbReference type="EMBL" id="RMQ15070.1"/>
    </source>
</evidence>
<dbReference type="RefSeq" id="WP_004663888.1">
    <property type="nucleotide sequence ID" value="NZ_LGLL01000020.1"/>
</dbReference>
<evidence type="ECO:0000256" key="1">
    <source>
        <dbReference type="ARBA" id="ARBA00004781"/>
    </source>
</evidence>
<gene>
    <name evidence="8" type="ORF">AC496_5211</name>
    <name evidence="10" type="ORF">ALQ11_01071</name>
    <name evidence="9" type="ORF">ALQ42_01283</name>
</gene>
<dbReference type="AlphaFoldDB" id="A0A0N8RKA4"/>
<dbReference type="EC" id="1.1.1.133" evidence="3 6"/>
<accession>A0A0N8RKA4</accession>
<evidence type="ECO:0000313" key="8">
    <source>
        <dbReference type="EMBL" id="KPC47264.1"/>
    </source>
</evidence>
<evidence type="ECO:0000256" key="6">
    <source>
        <dbReference type="RuleBase" id="RU364082"/>
    </source>
</evidence>
<evidence type="ECO:0000256" key="4">
    <source>
        <dbReference type="ARBA" id="ARBA00017099"/>
    </source>
</evidence>
<comment type="catalytic activity">
    <reaction evidence="5 6">
        <text>dTDP-beta-L-rhamnose + NADP(+) = dTDP-4-dehydro-beta-L-rhamnose + NADPH + H(+)</text>
        <dbReference type="Rhea" id="RHEA:21796"/>
        <dbReference type="ChEBI" id="CHEBI:15378"/>
        <dbReference type="ChEBI" id="CHEBI:57510"/>
        <dbReference type="ChEBI" id="CHEBI:57783"/>
        <dbReference type="ChEBI" id="CHEBI:58349"/>
        <dbReference type="ChEBI" id="CHEBI:62830"/>
        <dbReference type="EC" id="1.1.1.133"/>
    </reaction>
</comment>
<dbReference type="InterPro" id="IPR036291">
    <property type="entry name" value="NAD(P)-bd_dom_sf"/>
</dbReference>
<evidence type="ECO:0000313" key="13">
    <source>
        <dbReference type="Proteomes" id="UP000273536"/>
    </source>
</evidence>
<dbReference type="PANTHER" id="PTHR10491:SF4">
    <property type="entry name" value="METHIONINE ADENOSYLTRANSFERASE 2 SUBUNIT BETA"/>
    <property type="match status" value="1"/>
</dbReference>
<proteinExistence type="inferred from homology"/>
<evidence type="ECO:0000313" key="9">
    <source>
        <dbReference type="EMBL" id="RMO38985.1"/>
    </source>
</evidence>
<dbReference type="Pfam" id="PF04321">
    <property type="entry name" value="RmlD_sub_bind"/>
    <property type="match status" value="1"/>
</dbReference>
<dbReference type="UniPathway" id="UPA00281"/>
<comment type="function">
    <text evidence="6">Catalyzes the reduction of dTDP-6-deoxy-L-lyxo-4-hexulose to yield dTDP-L-rhamnose.</text>
</comment>
<reference evidence="8" key="1">
    <citation type="submission" date="2015-07" db="EMBL/GenBank/DDBJ databases">
        <authorList>
            <person name="O'Brien H.E."/>
            <person name="Thakur S."/>
            <person name="Gong Y."/>
            <person name="Wang P.W."/>
            <person name="Guttman D.S."/>
        </authorList>
    </citation>
    <scope>NUCLEOTIDE SEQUENCE</scope>
    <source>
        <strain evidence="8">BR1</strain>
    </source>
</reference>
<dbReference type="Gene3D" id="3.90.25.10">
    <property type="entry name" value="UDP-galactose 4-epimerase, domain 1"/>
    <property type="match status" value="1"/>
</dbReference>
<dbReference type="GO" id="GO:0009243">
    <property type="term" value="P:O antigen biosynthetic process"/>
    <property type="evidence" value="ECO:0007669"/>
    <property type="project" value="UniProtKB-UniPathway"/>
</dbReference>
<dbReference type="EMBL" id="LGLO01000010">
    <property type="protein sequence ID" value="KPC47264.1"/>
    <property type="molecule type" value="Genomic_DNA"/>
</dbReference>
<dbReference type="PANTHER" id="PTHR10491">
    <property type="entry name" value="DTDP-4-DEHYDRORHAMNOSE REDUCTASE"/>
    <property type="match status" value="1"/>
</dbReference>
<evidence type="ECO:0000256" key="5">
    <source>
        <dbReference type="ARBA" id="ARBA00048200"/>
    </source>
</evidence>
<dbReference type="UniPathway" id="UPA00124"/>
<name>A0A0N8RKA4_PSESG</name>
<feature type="domain" description="RmlD-like substrate binding" evidence="7">
    <location>
        <begin position="1"/>
        <end position="300"/>
    </location>
</feature>
<evidence type="ECO:0000256" key="3">
    <source>
        <dbReference type="ARBA" id="ARBA00012929"/>
    </source>
</evidence>
<reference evidence="8 11" key="2">
    <citation type="submission" date="2015-10" db="EMBL/GenBank/DDBJ databases">
        <title>Comparative genomics and high-throughput reverse genetic screens identify a new phytobacterial MAMP and an Arabidopsis receptor required for immune elicitation.</title>
        <authorList>
            <person name="Mott G.A."/>
            <person name="Thakur S."/>
            <person name="Wang P.W."/>
            <person name="Desveaux D."/>
            <person name="Guttman D.S."/>
        </authorList>
    </citation>
    <scope>NUCLEOTIDE SEQUENCE [LARGE SCALE GENOMIC DNA]</scope>
    <source>
        <strain evidence="8 11">BR1</strain>
    </source>
</reference>
<organism evidence="9 13">
    <name type="scientific">Pseudomonas savastanoi pv. glycinea</name>
    <name type="common">Pseudomonas syringae pv. glycinea</name>
    <dbReference type="NCBI Taxonomy" id="318"/>
    <lineage>
        <taxon>Bacteria</taxon>
        <taxon>Pseudomonadati</taxon>
        <taxon>Pseudomonadota</taxon>
        <taxon>Gammaproteobacteria</taxon>
        <taxon>Pseudomonadales</taxon>
        <taxon>Pseudomonadaceae</taxon>
        <taxon>Pseudomonas</taxon>
    </lineage>
</organism>
<dbReference type="CDD" id="cd05254">
    <property type="entry name" value="dTDP_HR_like_SDR_e"/>
    <property type="match status" value="1"/>
</dbReference>